<name>A0A3A9WK08_9ACTN</name>
<dbReference type="Proteomes" id="UP000268652">
    <property type="component" value="Unassembled WGS sequence"/>
</dbReference>
<evidence type="ECO:0000256" key="5">
    <source>
        <dbReference type="SAM" id="Phobius"/>
    </source>
</evidence>
<keyword evidence="2 5" id="KW-0812">Transmembrane</keyword>
<dbReference type="EMBL" id="RBDX01000020">
    <property type="protein sequence ID" value="RKN06467.1"/>
    <property type="molecule type" value="Genomic_DNA"/>
</dbReference>
<evidence type="ECO:0000256" key="1">
    <source>
        <dbReference type="ARBA" id="ARBA00004141"/>
    </source>
</evidence>
<evidence type="ECO:0000256" key="3">
    <source>
        <dbReference type="ARBA" id="ARBA00022989"/>
    </source>
</evidence>
<comment type="subcellular location">
    <subcellularLocation>
        <location evidence="1">Membrane</location>
        <topology evidence="1">Multi-pass membrane protein</topology>
    </subcellularLocation>
</comment>
<gene>
    <name evidence="7" type="ORF">D7318_19160</name>
    <name evidence="6" type="ORF">D7319_22000</name>
</gene>
<dbReference type="Proteomes" id="UP000275024">
    <property type="component" value="Unassembled WGS sequence"/>
</dbReference>
<keyword evidence="4 5" id="KW-0472">Membrane</keyword>
<proteinExistence type="predicted"/>
<dbReference type="AlphaFoldDB" id="A0A3A9WK08"/>
<comment type="caution">
    <text evidence="6">The sequence shown here is derived from an EMBL/GenBank/DDBJ whole genome shotgun (WGS) entry which is preliminary data.</text>
</comment>
<dbReference type="Pfam" id="PF09685">
    <property type="entry name" value="MamF_MmsF"/>
    <property type="match status" value="1"/>
</dbReference>
<keyword evidence="3 5" id="KW-1133">Transmembrane helix</keyword>
<keyword evidence="8" id="KW-1185">Reference proteome</keyword>
<feature type="transmembrane region" description="Helical" evidence="5">
    <location>
        <begin position="93"/>
        <end position="114"/>
    </location>
</feature>
<evidence type="ECO:0000313" key="6">
    <source>
        <dbReference type="EMBL" id="RKN06467.1"/>
    </source>
</evidence>
<reference evidence="8 9" key="1">
    <citation type="submission" date="2018-09" db="EMBL/GenBank/DDBJ databases">
        <title>Streptomyces sp. nov. DS1-2, an endophytic actinomycete isolated from roots of Dendrobium scabrilingue.</title>
        <authorList>
            <person name="Kuncharoen N."/>
            <person name="Kudo T."/>
            <person name="Ohkuma M."/>
            <person name="Yuki M."/>
            <person name="Tanasupawat S."/>
        </authorList>
    </citation>
    <scope>NUCLEOTIDE SEQUENCE [LARGE SCALE GENOMIC DNA]</scope>
    <source>
        <strain evidence="6 9">AZ1-7</strain>
        <strain evidence="7 8">DS1-2</strain>
    </source>
</reference>
<evidence type="ECO:0000313" key="7">
    <source>
        <dbReference type="EMBL" id="RKN20274.1"/>
    </source>
</evidence>
<evidence type="ECO:0008006" key="10">
    <source>
        <dbReference type="Google" id="ProtNLM"/>
    </source>
</evidence>
<protein>
    <recommendedName>
        <fullName evidence="10">DUF4870 domain-containing protein</fullName>
    </recommendedName>
</protein>
<evidence type="ECO:0000313" key="8">
    <source>
        <dbReference type="Proteomes" id="UP000268652"/>
    </source>
</evidence>
<organism evidence="6 9">
    <name type="scientific">Streptomyces radicis</name>
    <dbReference type="NCBI Taxonomy" id="1750517"/>
    <lineage>
        <taxon>Bacteria</taxon>
        <taxon>Bacillati</taxon>
        <taxon>Actinomycetota</taxon>
        <taxon>Actinomycetes</taxon>
        <taxon>Kitasatosporales</taxon>
        <taxon>Streptomycetaceae</taxon>
        <taxon>Streptomyces</taxon>
    </lineage>
</organism>
<feature type="transmembrane region" description="Helical" evidence="5">
    <location>
        <begin position="58"/>
        <end position="81"/>
    </location>
</feature>
<dbReference type="InterPro" id="IPR019109">
    <property type="entry name" value="MamF_MmsF"/>
</dbReference>
<dbReference type="EMBL" id="RBDY01000014">
    <property type="protein sequence ID" value="RKN20274.1"/>
    <property type="molecule type" value="Genomic_DNA"/>
</dbReference>
<sequence>MTTNADRGAPGKGAALTYLTAGVVGFTMVGVFLIWLVPLAVRARARDPLTRAHATAAANFGLTVLMALVAGALMSVLLGLGPEPGEDPGPGPLPMIAVASYTLFGMFALLVGAARTALGKDFRLIGAMSLRVLR</sequence>
<evidence type="ECO:0000256" key="4">
    <source>
        <dbReference type="ARBA" id="ARBA00023136"/>
    </source>
</evidence>
<dbReference type="OrthoDB" id="4347956at2"/>
<accession>A0A3A9WK08</accession>
<feature type="transmembrane region" description="Helical" evidence="5">
    <location>
        <begin position="15"/>
        <end position="37"/>
    </location>
</feature>
<dbReference type="RefSeq" id="WP_120698335.1">
    <property type="nucleotide sequence ID" value="NZ_RBDX01000020.1"/>
</dbReference>
<evidence type="ECO:0000313" key="9">
    <source>
        <dbReference type="Proteomes" id="UP000275024"/>
    </source>
</evidence>
<evidence type="ECO:0000256" key="2">
    <source>
        <dbReference type="ARBA" id="ARBA00022692"/>
    </source>
</evidence>